<feature type="signal peptide" evidence="2">
    <location>
        <begin position="1"/>
        <end position="28"/>
    </location>
</feature>
<feature type="chain" id="PRO_5041815334" description="DUF4148 domain-containing protein" evidence="2">
    <location>
        <begin position="29"/>
        <end position="115"/>
    </location>
</feature>
<reference evidence="3 6" key="2">
    <citation type="journal article" date="2019" name="Microbiol. Resour. Announc.">
        <title>Draft Genome Sequence of Comamonas testosteroni TA441, a Bacterium That Has a Cryptic Phenol Degradation Gene Cluster.</title>
        <authorList>
            <person name="Arai H."/>
            <person name="Ishii M."/>
        </authorList>
    </citation>
    <scope>NUCLEOTIDE SEQUENCE [LARGE SCALE GENOMIC DNA]</scope>
    <source>
        <strain evidence="3 6">TA441</strain>
    </source>
</reference>
<keyword evidence="2" id="KW-0732">Signal</keyword>
<evidence type="ECO:0000256" key="1">
    <source>
        <dbReference type="SAM" id="MobiDB-lite"/>
    </source>
</evidence>
<evidence type="ECO:0000313" key="3">
    <source>
        <dbReference type="EMBL" id="GEQ77526.1"/>
    </source>
</evidence>
<dbReference type="EMBL" id="UFXL01000001">
    <property type="protein sequence ID" value="SUY77799.1"/>
    <property type="molecule type" value="Genomic_DNA"/>
</dbReference>
<sequence length="115" mass="12609">MAHRKIFASLTAAAAMATVMAMPGVAVADTYWHPTNNEAGVKVYPEHFKSSRTRDQVREEAANAVREGGDNRLRSGNYPAEAKGTEPEKTRQQVIDELIKETPSQRDARNQAIAG</sequence>
<evidence type="ECO:0000256" key="2">
    <source>
        <dbReference type="SAM" id="SignalP"/>
    </source>
</evidence>
<name>A0A5A7MIF8_COMTE</name>
<accession>A0A5A7MIF8</accession>
<proteinExistence type="predicted"/>
<dbReference type="RefSeq" id="WP_003079124.1">
    <property type="nucleotide sequence ID" value="NZ_BBJZ01000012.1"/>
</dbReference>
<dbReference type="InterPro" id="IPR025421">
    <property type="entry name" value="DUF4148"/>
</dbReference>
<dbReference type="Pfam" id="PF13663">
    <property type="entry name" value="DUF4148"/>
    <property type="match status" value="1"/>
</dbReference>
<feature type="compositionally biased region" description="Basic and acidic residues" evidence="1">
    <location>
        <begin position="63"/>
        <end position="73"/>
    </location>
</feature>
<feature type="region of interest" description="Disordered" evidence="1">
    <location>
        <begin position="63"/>
        <end position="91"/>
    </location>
</feature>
<gene>
    <name evidence="3" type="ORF">CTTA_4531</name>
    <name evidence="4" type="ORF">NCTC10698_02708</name>
</gene>
<organism evidence="3 6">
    <name type="scientific">Comamonas testosteroni</name>
    <name type="common">Pseudomonas testosteroni</name>
    <dbReference type="NCBI Taxonomy" id="285"/>
    <lineage>
        <taxon>Bacteria</taxon>
        <taxon>Pseudomonadati</taxon>
        <taxon>Pseudomonadota</taxon>
        <taxon>Betaproteobacteria</taxon>
        <taxon>Burkholderiales</taxon>
        <taxon>Comamonadaceae</taxon>
        <taxon>Comamonas</taxon>
    </lineage>
</organism>
<keyword evidence="5" id="KW-1185">Reference proteome</keyword>
<dbReference type="AlphaFoldDB" id="A0A5A7MIF8"/>
<evidence type="ECO:0000313" key="6">
    <source>
        <dbReference type="Proteomes" id="UP000323105"/>
    </source>
</evidence>
<evidence type="ECO:0008006" key="7">
    <source>
        <dbReference type="Google" id="ProtNLM"/>
    </source>
</evidence>
<comment type="caution">
    <text evidence="3">The sequence shown here is derived from an EMBL/GenBank/DDBJ whole genome shotgun (WGS) entry which is preliminary data.</text>
</comment>
<dbReference type="Proteomes" id="UP000255070">
    <property type="component" value="Unassembled WGS sequence"/>
</dbReference>
<dbReference type="EMBL" id="BKBW01000014">
    <property type="protein sequence ID" value="GEQ77526.1"/>
    <property type="molecule type" value="Genomic_DNA"/>
</dbReference>
<protein>
    <recommendedName>
        <fullName evidence="7">DUF4148 domain-containing protein</fullName>
    </recommendedName>
</protein>
<dbReference type="GeneID" id="69560192"/>
<evidence type="ECO:0000313" key="5">
    <source>
        <dbReference type="Proteomes" id="UP000255070"/>
    </source>
</evidence>
<evidence type="ECO:0000313" key="4">
    <source>
        <dbReference type="EMBL" id="SUY77799.1"/>
    </source>
</evidence>
<reference evidence="4 5" key="1">
    <citation type="submission" date="2018-06" db="EMBL/GenBank/DDBJ databases">
        <authorList>
            <consortium name="Pathogen Informatics"/>
            <person name="Doyle S."/>
        </authorList>
    </citation>
    <scope>NUCLEOTIDE SEQUENCE [LARGE SCALE GENOMIC DNA]</scope>
    <source>
        <strain evidence="4 5">NCTC10698</strain>
    </source>
</reference>
<dbReference type="Proteomes" id="UP000323105">
    <property type="component" value="Unassembled WGS sequence"/>
</dbReference>